<dbReference type="Pfam" id="PF00079">
    <property type="entry name" value="Serpin"/>
    <property type="match status" value="1"/>
</dbReference>
<evidence type="ECO:0000313" key="3">
    <source>
        <dbReference type="EMBL" id="RDB57298.1"/>
    </source>
</evidence>
<feature type="compositionally biased region" description="Polar residues" evidence="1">
    <location>
        <begin position="1"/>
        <end position="24"/>
    </location>
</feature>
<dbReference type="OrthoDB" id="9764871at2"/>
<keyword evidence="4" id="KW-1185">Reference proteome</keyword>
<gene>
    <name evidence="3" type="ORF">C1880_00260</name>
</gene>
<dbReference type="GO" id="GO:0004867">
    <property type="term" value="F:serine-type endopeptidase inhibitor activity"/>
    <property type="evidence" value="ECO:0007669"/>
    <property type="project" value="InterPro"/>
</dbReference>
<dbReference type="InterPro" id="IPR036186">
    <property type="entry name" value="Serpin_sf"/>
</dbReference>
<dbReference type="InterPro" id="IPR042178">
    <property type="entry name" value="Serpin_sf_1"/>
</dbReference>
<dbReference type="Gene3D" id="3.30.497.10">
    <property type="entry name" value="Antithrombin, subunit I, domain 2"/>
    <property type="match status" value="1"/>
</dbReference>
<proteinExistence type="predicted"/>
<dbReference type="InterPro" id="IPR000215">
    <property type="entry name" value="Serpin_fam"/>
</dbReference>
<dbReference type="AlphaFoldDB" id="A0A369LH01"/>
<feature type="region of interest" description="Disordered" evidence="1">
    <location>
        <begin position="1"/>
        <end position="37"/>
    </location>
</feature>
<organism evidence="3 4">
    <name type="scientific">Senegalimassilia anaerobia</name>
    <dbReference type="NCBI Taxonomy" id="1473216"/>
    <lineage>
        <taxon>Bacteria</taxon>
        <taxon>Bacillati</taxon>
        <taxon>Actinomycetota</taxon>
        <taxon>Coriobacteriia</taxon>
        <taxon>Coriobacteriales</taxon>
        <taxon>Coriobacteriaceae</taxon>
        <taxon>Senegalimassilia</taxon>
    </lineage>
</organism>
<accession>A0A369LH01</accession>
<dbReference type="SUPFAM" id="SSF56574">
    <property type="entry name" value="Serpins"/>
    <property type="match status" value="1"/>
</dbReference>
<sequence length="241" mass="26181">MTSVSLATTCPCTSSDAKVSTSKRSSTKMHSDSAPSRWNEPRLMSVAARLLKDGFADTESFITSPTCLYAALEMLARGAEGKTLEELESVLGNAEIRQEACSLLFEDNPKNAQNDYRLNIATSLWANKHSAPLRFGFSRAMAGINGQAAEVDFASPDDYARMSAWLDRSTGSKFGSAPEFDADTLFVIISALNFKDNWVDRLEDEEVEMTFNTASGPTVTMMGGFGFKGHLLSNNRATAVS</sequence>
<evidence type="ECO:0000256" key="1">
    <source>
        <dbReference type="SAM" id="MobiDB-lite"/>
    </source>
</evidence>
<feature type="domain" description="Serpin" evidence="2">
    <location>
        <begin position="47"/>
        <end position="222"/>
    </location>
</feature>
<evidence type="ECO:0000313" key="4">
    <source>
        <dbReference type="Proteomes" id="UP000253792"/>
    </source>
</evidence>
<comment type="caution">
    <text evidence="3">The sequence shown here is derived from an EMBL/GenBank/DDBJ whole genome shotgun (WGS) entry which is preliminary data.</text>
</comment>
<dbReference type="PANTHER" id="PTHR11461">
    <property type="entry name" value="SERINE PROTEASE INHIBITOR, SERPIN"/>
    <property type="match status" value="1"/>
</dbReference>
<protein>
    <recommendedName>
        <fullName evidence="2">Serpin domain-containing protein</fullName>
    </recommendedName>
</protein>
<reference evidence="3 4" key="1">
    <citation type="journal article" date="2018" name="Elife">
        <title>Discovery and characterization of a prevalent human gut bacterial enzyme sufficient for the inactivation of a family of plant toxins.</title>
        <authorList>
            <person name="Koppel N."/>
            <person name="Bisanz J.E."/>
            <person name="Pandelia M.E."/>
            <person name="Turnbaugh P.J."/>
            <person name="Balskus E.P."/>
        </authorList>
    </citation>
    <scope>NUCLEOTIDE SEQUENCE [LARGE SCALE GENOMIC DNA]</scope>
    <source>
        <strain evidence="4">anaerobia AP69FAA</strain>
    </source>
</reference>
<dbReference type="GO" id="GO:0005615">
    <property type="term" value="C:extracellular space"/>
    <property type="evidence" value="ECO:0007669"/>
    <property type="project" value="InterPro"/>
</dbReference>
<dbReference type="EMBL" id="PPTP01000001">
    <property type="protein sequence ID" value="RDB57298.1"/>
    <property type="molecule type" value="Genomic_DNA"/>
</dbReference>
<name>A0A369LH01_9ACTN</name>
<dbReference type="PANTHER" id="PTHR11461:SF211">
    <property type="entry name" value="GH10112P-RELATED"/>
    <property type="match status" value="1"/>
</dbReference>
<dbReference type="InterPro" id="IPR023796">
    <property type="entry name" value="Serpin_dom"/>
</dbReference>
<evidence type="ECO:0000259" key="2">
    <source>
        <dbReference type="Pfam" id="PF00079"/>
    </source>
</evidence>
<dbReference type="Proteomes" id="UP000253792">
    <property type="component" value="Unassembled WGS sequence"/>
</dbReference>